<reference evidence="1 2" key="1">
    <citation type="submission" date="2017-10" db="EMBL/GenBank/DDBJ databases">
        <title>Whole genome sequencing of members of genus Pseudoxanthomonas.</title>
        <authorList>
            <person name="Kumar S."/>
            <person name="Bansal K."/>
            <person name="Kaur A."/>
            <person name="Patil P."/>
            <person name="Sharma S."/>
            <person name="Patil P.B."/>
        </authorList>
    </citation>
    <scope>NUCLEOTIDE SEQUENCE [LARGE SCALE GENOMIC DNA]</scope>
    <source>
        <strain evidence="1 2">DSM 17109</strain>
    </source>
</reference>
<proteinExistence type="predicted"/>
<evidence type="ECO:0000313" key="2">
    <source>
        <dbReference type="Proteomes" id="UP000781710"/>
    </source>
</evidence>
<keyword evidence="2" id="KW-1185">Reference proteome</keyword>
<accession>A0ABQ6ZJD4</accession>
<evidence type="ECO:0000313" key="1">
    <source>
        <dbReference type="EMBL" id="KAF1726226.1"/>
    </source>
</evidence>
<comment type="caution">
    <text evidence="1">The sequence shown here is derived from an EMBL/GenBank/DDBJ whole genome shotgun (WGS) entry which is preliminary data.</text>
</comment>
<protein>
    <submittedName>
        <fullName evidence="1">Uncharacterized protein</fullName>
    </submittedName>
</protein>
<name>A0ABQ6ZJD4_9GAMM</name>
<dbReference type="EMBL" id="PDWW01000005">
    <property type="protein sequence ID" value="KAF1726226.1"/>
    <property type="molecule type" value="Genomic_DNA"/>
</dbReference>
<dbReference type="Proteomes" id="UP000781710">
    <property type="component" value="Unassembled WGS sequence"/>
</dbReference>
<sequence length="135" mass="14756">MFLGGNAGRCRAGDHGGHGLSLFTLHDRPPFAVDDGLRLRCPVRKTEQHGFFTESESIAIHLHLADDVAPVRGGVLDGLYQFELSGIARGAWWIQRAHHAKHAIGGRAFRADHVPAFQDLVAKTGVLRLSGRTCR</sequence>
<organism evidence="1 2">
    <name type="scientific">Pseudoxanthomonas japonensis</name>
    <dbReference type="NCBI Taxonomy" id="69284"/>
    <lineage>
        <taxon>Bacteria</taxon>
        <taxon>Pseudomonadati</taxon>
        <taxon>Pseudomonadota</taxon>
        <taxon>Gammaproteobacteria</taxon>
        <taxon>Lysobacterales</taxon>
        <taxon>Lysobacteraceae</taxon>
        <taxon>Pseudoxanthomonas</taxon>
    </lineage>
</organism>
<gene>
    <name evidence="1" type="ORF">CSC78_06100</name>
</gene>